<dbReference type="EMBL" id="JBBPBM010000005">
    <property type="protein sequence ID" value="KAK8583950.1"/>
    <property type="molecule type" value="Genomic_DNA"/>
</dbReference>
<reference evidence="6 7" key="1">
    <citation type="journal article" date="2024" name="G3 (Bethesda)">
        <title>Genome assembly of Hibiscus sabdariffa L. provides insights into metabolisms of medicinal natural products.</title>
        <authorList>
            <person name="Kim T."/>
        </authorList>
    </citation>
    <scope>NUCLEOTIDE SEQUENCE [LARGE SCALE GENOMIC DNA]</scope>
    <source>
        <strain evidence="6">TK-2024</strain>
        <tissue evidence="6">Old leaves</tissue>
    </source>
</reference>
<dbReference type="SUPFAM" id="SSF63829">
    <property type="entry name" value="Calcium-dependent phosphotriesterase"/>
    <property type="match status" value="1"/>
</dbReference>
<accession>A0ABR2FPD2</accession>
<feature type="domain" description="Strictosidine synthase conserved region" evidence="5">
    <location>
        <begin position="150"/>
        <end position="237"/>
    </location>
</feature>
<evidence type="ECO:0000313" key="7">
    <source>
        <dbReference type="Proteomes" id="UP001472677"/>
    </source>
</evidence>
<keyword evidence="4" id="KW-0325">Glycoprotein</keyword>
<evidence type="ECO:0000313" key="6">
    <source>
        <dbReference type="EMBL" id="KAK8583950.1"/>
    </source>
</evidence>
<gene>
    <name evidence="6" type="ORF">V6N12_068204</name>
</gene>
<dbReference type="Pfam" id="PF03088">
    <property type="entry name" value="Str_synth"/>
    <property type="match status" value="1"/>
</dbReference>
<comment type="caution">
    <text evidence="6">The sequence shown here is derived from an EMBL/GenBank/DDBJ whole genome shotgun (WGS) entry which is preliminary data.</text>
</comment>
<evidence type="ECO:0000256" key="4">
    <source>
        <dbReference type="ARBA" id="ARBA00023180"/>
    </source>
</evidence>
<evidence type="ECO:0000256" key="1">
    <source>
        <dbReference type="ARBA" id="ARBA00004116"/>
    </source>
</evidence>
<evidence type="ECO:0000256" key="2">
    <source>
        <dbReference type="ARBA" id="ARBA00009191"/>
    </source>
</evidence>
<dbReference type="Proteomes" id="UP001472677">
    <property type="component" value="Unassembled WGS sequence"/>
</dbReference>
<comment type="subcellular location">
    <subcellularLocation>
        <location evidence="1">Vacuole</location>
    </subcellularLocation>
</comment>
<keyword evidence="7" id="KW-1185">Reference proteome</keyword>
<proteinExistence type="inferred from homology"/>
<dbReference type="PANTHER" id="PTHR10426:SF136">
    <property type="entry name" value="PROTEIN STRICTOSIDINE SYNTHASE-LIKE 9-LIKE"/>
    <property type="match status" value="1"/>
</dbReference>
<dbReference type="Gene3D" id="2.120.10.30">
    <property type="entry name" value="TolB, C-terminal domain"/>
    <property type="match status" value="1"/>
</dbReference>
<evidence type="ECO:0000256" key="3">
    <source>
        <dbReference type="ARBA" id="ARBA00022554"/>
    </source>
</evidence>
<evidence type="ECO:0000259" key="5">
    <source>
        <dbReference type="Pfam" id="PF03088"/>
    </source>
</evidence>
<organism evidence="6 7">
    <name type="scientific">Hibiscus sabdariffa</name>
    <name type="common">roselle</name>
    <dbReference type="NCBI Taxonomy" id="183260"/>
    <lineage>
        <taxon>Eukaryota</taxon>
        <taxon>Viridiplantae</taxon>
        <taxon>Streptophyta</taxon>
        <taxon>Embryophyta</taxon>
        <taxon>Tracheophyta</taxon>
        <taxon>Spermatophyta</taxon>
        <taxon>Magnoliopsida</taxon>
        <taxon>eudicotyledons</taxon>
        <taxon>Gunneridae</taxon>
        <taxon>Pentapetalae</taxon>
        <taxon>rosids</taxon>
        <taxon>malvids</taxon>
        <taxon>Malvales</taxon>
        <taxon>Malvaceae</taxon>
        <taxon>Malvoideae</taxon>
        <taxon>Hibiscus</taxon>
    </lineage>
</organism>
<sequence length="331" mass="36298">MRTKTITVLVVSAFVLPFYFLSAVVSAISFSKIQLPRNASGPEALAFKVGTGQFFAGIGDGRILKYQGPTIGFVDFGFTAPNRSKSVCDGTHVASTSLVCGRPLGMALHHQTNRLYVCDAFFGFGVLGPEGGLLTILSTAADGEPYGLCDGVVVHQRTGNVYFTDASAVYNIRQFKIAIRDNDSTGRLLKYSAESEQVTVLFRNLSYPGGVAIDEEENFVLVSEFIANRTRKIWLQGLKPYKSDIVNTRPRPGNIKKTRSDDFWMAAGRTDSQTASKLMAIGEKINADGNVIETVDLEKWYGSKTVSEVQMFDNKLYVASPFVDFIGLYEQ</sequence>
<dbReference type="InterPro" id="IPR018119">
    <property type="entry name" value="Strictosidine_synth_cons-reg"/>
</dbReference>
<keyword evidence="3" id="KW-0926">Vacuole</keyword>
<comment type="similarity">
    <text evidence="2">Belongs to the strictosidine synthase family.</text>
</comment>
<dbReference type="PANTHER" id="PTHR10426">
    <property type="entry name" value="STRICTOSIDINE SYNTHASE-RELATED"/>
    <property type="match status" value="1"/>
</dbReference>
<dbReference type="InterPro" id="IPR011042">
    <property type="entry name" value="6-blade_b-propeller_TolB-like"/>
</dbReference>
<protein>
    <recommendedName>
        <fullName evidence="5">Strictosidine synthase conserved region domain-containing protein</fullName>
    </recommendedName>
</protein>
<name>A0ABR2FPD2_9ROSI</name>